<comment type="cofactor">
    <cofactor evidence="1 4">
        <name>a divalent metal cation</name>
        <dbReference type="ChEBI" id="CHEBI:60240"/>
    </cofactor>
</comment>
<dbReference type="InterPro" id="IPR003697">
    <property type="entry name" value="Maf-like"/>
</dbReference>
<comment type="caution">
    <text evidence="4">Lacks conserved residue(s) required for the propagation of feature annotation.</text>
</comment>
<dbReference type="Pfam" id="PF02545">
    <property type="entry name" value="Maf"/>
    <property type="match status" value="1"/>
</dbReference>
<comment type="catalytic activity">
    <reaction evidence="4">
        <text>dTTP + H2O = dTMP + diphosphate + H(+)</text>
        <dbReference type="Rhea" id="RHEA:28534"/>
        <dbReference type="ChEBI" id="CHEBI:15377"/>
        <dbReference type="ChEBI" id="CHEBI:15378"/>
        <dbReference type="ChEBI" id="CHEBI:33019"/>
        <dbReference type="ChEBI" id="CHEBI:37568"/>
        <dbReference type="ChEBI" id="CHEBI:63528"/>
        <dbReference type="EC" id="3.6.1.9"/>
    </reaction>
</comment>
<organism evidence="5 6">
    <name type="scientific">Capnocytophaga gingivalis</name>
    <dbReference type="NCBI Taxonomy" id="1017"/>
    <lineage>
        <taxon>Bacteria</taxon>
        <taxon>Pseudomonadati</taxon>
        <taxon>Bacteroidota</taxon>
        <taxon>Flavobacteriia</taxon>
        <taxon>Flavobacteriales</taxon>
        <taxon>Flavobacteriaceae</taxon>
        <taxon>Capnocytophaga</taxon>
    </lineage>
</organism>
<keyword evidence="3 4" id="KW-0546">Nucleotide metabolism</keyword>
<dbReference type="KEGG" id="cgh:CGC50_04580"/>
<accession>A0A250FMZ9</accession>
<comment type="catalytic activity">
    <reaction evidence="4">
        <text>UTP + H2O = UMP + diphosphate + H(+)</text>
        <dbReference type="Rhea" id="RHEA:29395"/>
        <dbReference type="ChEBI" id="CHEBI:15377"/>
        <dbReference type="ChEBI" id="CHEBI:15378"/>
        <dbReference type="ChEBI" id="CHEBI:33019"/>
        <dbReference type="ChEBI" id="CHEBI:46398"/>
        <dbReference type="ChEBI" id="CHEBI:57865"/>
        <dbReference type="EC" id="3.6.1.9"/>
    </reaction>
</comment>
<comment type="subcellular location">
    <subcellularLocation>
        <location evidence="4">Cytoplasm</location>
    </subcellularLocation>
</comment>
<evidence type="ECO:0000256" key="3">
    <source>
        <dbReference type="ARBA" id="ARBA00023080"/>
    </source>
</evidence>
<dbReference type="Gene3D" id="3.90.950.10">
    <property type="match status" value="1"/>
</dbReference>
<evidence type="ECO:0000256" key="2">
    <source>
        <dbReference type="ARBA" id="ARBA00022801"/>
    </source>
</evidence>
<keyword evidence="2 4" id="KW-0378">Hydrolase</keyword>
<dbReference type="PANTHER" id="PTHR43213">
    <property type="entry name" value="BIFUNCTIONAL DTTP/UTP PYROPHOSPHATASE/METHYLTRANSFERASE PROTEIN-RELATED"/>
    <property type="match status" value="1"/>
</dbReference>
<keyword evidence="4" id="KW-0963">Cytoplasm</keyword>
<dbReference type="CDD" id="cd00555">
    <property type="entry name" value="Maf"/>
    <property type="match status" value="1"/>
</dbReference>
<dbReference type="AlphaFoldDB" id="A0A250FMZ9"/>
<evidence type="ECO:0000256" key="4">
    <source>
        <dbReference type="HAMAP-Rule" id="MF_00528"/>
    </source>
</evidence>
<feature type="site" description="Important for substrate specificity" evidence="4">
    <location>
        <position position="78"/>
    </location>
</feature>
<dbReference type="GO" id="GO:0009117">
    <property type="term" value="P:nucleotide metabolic process"/>
    <property type="evidence" value="ECO:0007669"/>
    <property type="project" value="UniProtKB-KW"/>
</dbReference>
<protein>
    <recommendedName>
        <fullName evidence="4">dTTP/UTP pyrophosphatase</fullName>
        <shortName evidence="4">dTTPase/UTPase</shortName>
        <ecNumber evidence="4">3.6.1.9</ecNumber>
    </recommendedName>
    <alternativeName>
        <fullName evidence="4">Nucleoside triphosphate pyrophosphatase</fullName>
    </alternativeName>
    <alternativeName>
        <fullName evidence="4">Nucleotide pyrophosphatase</fullName>
        <shortName evidence="4">Nucleotide PPase</shortName>
    </alternativeName>
</protein>
<feature type="active site" description="Proton acceptor" evidence="4">
    <location>
        <position position="77"/>
    </location>
</feature>
<dbReference type="GO" id="GO:0036218">
    <property type="term" value="F:dTTP diphosphatase activity"/>
    <property type="evidence" value="ECO:0007669"/>
    <property type="project" value="RHEA"/>
</dbReference>
<gene>
    <name evidence="5" type="primary">maf</name>
    <name evidence="5" type="ORF">CGC50_04580</name>
</gene>
<comment type="similarity">
    <text evidence="4">Belongs to the Maf family. YhdE subfamily.</text>
</comment>
<evidence type="ECO:0000313" key="5">
    <source>
        <dbReference type="EMBL" id="ATA86500.1"/>
    </source>
</evidence>
<dbReference type="EMBL" id="CP022386">
    <property type="protein sequence ID" value="ATA86500.1"/>
    <property type="molecule type" value="Genomic_DNA"/>
</dbReference>
<feature type="site" description="Important for substrate specificity" evidence="4">
    <location>
        <position position="19"/>
    </location>
</feature>
<evidence type="ECO:0000256" key="1">
    <source>
        <dbReference type="ARBA" id="ARBA00001968"/>
    </source>
</evidence>
<comment type="function">
    <text evidence="4">Nucleoside triphosphate pyrophosphatase that hydrolyzes dTTP and UTP. May have a dual role in cell division arrest and in preventing the incorporation of modified nucleotides into cellular nucleic acids.</text>
</comment>
<dbReference type="Proteomes" id="UP000217250">
    <property type="component" value="Chromosome"/>
</dbReference>
<reference evidence="6" key="1">
    <citation type="submission" date="2017-06" db="EMBL/GenBank/DDBJ databases">
        <title>Capnocytophaga spp. assemblies.</title>
        <authorList>
            <person name="Gulvik C.A."/>
        </authorList>
    </citation>
    <scope>NUCLEOTIDE SEQUENCE [LARGE SCALE GENOMIC DNA]</scope>
    <source>
        <strain evidence="6">H1496</strain>
    </source>
</reference>
<sequence length="199" mass="22439">MLSQSLRGYSLILASASPRRAQFLRDLNLPFEVRIKQTDEHYPKDLKGAEIPLYIAQEKAHAFSGEITEKEILITADTLIWFEGKAIGKPKDYADAMATLKAFSGKTHEVITAVCLKGKEQQRAFYESTQVTFSALTPEMIDYYLTHYQPFDKAGSYGIQEWIGAVGITQIKGSYNNVVGFPTQRFWKELTEMIASQAI</sequence>
<dbReference type="SUPFAM" id="SSF52972">
    <property type="entry name" value="ITPase-like"/>
    <property type="match status" value="1"/>
</dbReference>
<feature type="site" description="Important for substrate specificity" evidence="4">
    <location>
        <position position="160"/>
    </location>
</feature>
<dbReference type="RefSeq" id="WP_095909877.1">
    <property type="nucleotide sequence ID" value="NZ_CAUPXI010000004.1"/>
</dbReference>
<name>A0A250FMZ9_9FLAO</name>
<dbReference type="OrthoDB" id="9807767at2"/>
<evidence type="ECO:0000313" key="6">
    <source>
        <dbReference type="Proteomes" id="UP000217250"/>
    </source>
</evidence>
<dbReference type="PIRSF" id="PIRSF006305">
    <property type="entry name" value="Maf"/>
    <property type="match status" value="1"/>
</dbReference>
<dbReference type="GO" id="GO:0036221">
    <property type="term" value="F:UTP diphosphatase activity"/>
    <property type="evidence" value="ECO:0007669"/>
    <property type="project" value="RHEA"/>
</dbReference>
<dbReference type="GeneID" id="84807838"/>
<dbReference type="HAMAP" id="MF_00528">
    <property type="entry name" value="Maf"/>
    <property type="match status" value="1"/>
</dbReference>
<dbReference type="EC" id="3.6.1.9" evidence="4"/>
<dbReference type="GO" id="GO:0005737">
    <property type="term" value="C:cytoplasm"/>
    <property type="evidence" value="ECO:0007669"/>
    <property type="project" value="UniProtKB-SubCell"/>
</dbReference>
<dbReference type="InterPro" id="IPR029001">
    <property type="entry name" value="ITPase-like_fam"/>
</dbReference>
<dbReference type="NCBIfam" id="TIGR00172">
    <property type="entry name" value="maf"/>
    <property type="match status" value="1"/>
</dbReference>
<dbReference type="PANTHER" id="PTHR43213:SF5">
    <property type="entry name" value="BIFUNCTIONAL DTTP_UTP PYROPHOSPHATASE_METHYLTRANSFERASE PROTEIN-RELATED"/>
    <property type="match status" value="1"/>
</dbReference>
<proteinExistence type="inferred from homology"/>